<reference evidence="1" key="1">
    <citation type="submission" date="2023-05" db="EMBL/GenBank/DDBJ databases">
        <title>Genome and transcriptome analyses reveal genes involved in the formation of fine ridges on petal epidermal cells in Hibiscus trionum.</title>
        <authorList>
            <person name="Koshimizu S."/>
            <person name="Masuda S."/>
            <person name="Ishii T."/>
            <person name="Shirasu K."/>
            <person name="Hoshino A."/>
            <person name="Arita M."/>
        </authorList>
    </citation>
    <scope>NUCLEOTIDE SEQUENCE</scope>
    <source>
        <strain evidence="1">Hamamatsu line</strain>
    </source>
</reference>
<dbReference type="EMBL" id="BSYR01000020">
    <property type="protein sequence ID" value="GMI85767.1"/>
    <property type="molecule type" value="Genomic_DNA"/>
</dbReference>
<gene>
    <name evidence="1" type="ORF">HRI_002246000</name>
</gene>
<dbReference type="AlphaFoldDB" id="A0A9W7HZD6"/>
<comment type="caution">
    <text evidence="1">The sequence shown here is derived from an EMBL/GenBank/DDBJ whole genome shotgun (WGS) entry which is preliminary data.</text>
</comment>
<organism evidence="1 2">
    <name type="scientific">Hibiscus trionum</name>
    <name type="common">Flower of an hour</name>
    <dbReference type="NCBI Taxonomy" id="183268"/>
    <lineage>
        <taxon>Eukaryota</taxon>
        <taxon>Viridiplantae</taxon>
        <taxon>Streptophyta</taxon>
        <taxon>Embryophyta</taxon>
        <taxon>Tracheophyta</taxon>
        <taxon>Spermatophyta</taxon>
        <taxon>Magnoliopsida</taxon>
        <taxon>eudicotyledons</taxon>
        <taxon>Gunneridae</taxon>
        <taxon>Pentapetalae</taxon>
        <taxon>rosids</taxon>
        <taxon>malvids</taxon>
        <taxon>Malvales</taxon>
        <taxon>Malvaceae</taxon>
        <taxon>Malvoideae</taxon>
        <taxon>Hibiscus</taxon>
    </lineage>
</organism>
<evidence type="ECO:0000313" key="1">
    <source>
        <dbReference type="EMBL" id="GMI85767.1"/>
    </source>
</evidence>
<protein>
    <submittedName>
        <fullName evidence="1">Uncharacterized protein</fullName>
    </submittedName>
</protein>
<keyword evidence="2" id="KW-1185">Reference proteome</keyword>
<dbReference type="OrthoDB" id="1192411at2759"/>
<evidence type="ECO:0000313" key="2">
    <source>
        <dbReference type="Proteomes" id="UP001165190"/>
    </source>
</evidence>
<proteinExistence type="predicted"/>
<dbReference type="CDD" id="cd09272">
    <property type="entry name" value="RNase_HI_RT_Ty1"/>
    <property type="match status" value="1"/>
</dbReference>
<accession>A0A9W7HZD6</accession>
<dbReference type="Proteomes" id="UP001165190">
    <property type="component" value="Unassembled WGS sequence"/>
</dbReference>
<sequence>MWVKNVLHDMFITLSDLPKIWCDNTSTIAMAANPVMHAKTKHVDLDIHFVREKVLGHALQVAYVPSNCQVADLFTKPLTAPVFYKFRQQLNVVSHSSLEEEKKQGEC</sequence>
<name>A0A9W7HZD6_HIBTR</name>